<dbReference type="RefSeq" id="WP_015500840.1">
    <property type="nucleotide sequence ID" value="NC_020911.1"/>
</dbReference>
<dbReference type="PANTHER" id="PTHR44051">
    <property type="entry name" value="GLUTATHIONE S-TRANSFERASE-RELATED"/>
    <property type="match status" value="1"/>
</dbReference>
<gene>
    <name evidence="3" type="ORF">OAN307_c33580</name>
</gene>
<dbReference type="AlphaFoldDB" id="M9RAQ5"/>
<dbReference type="STRING" id="391626.OAN307_c33580"/>
<keyword evidence="3" id="KW-0808">Transferase</keyword>
<dbReference type="InterPro" id="IPR040079">
    <property type="entry name" value="Glutathione_S-Trfase"/>
</dbReference>
<reference evidence="3 4" key="1">
    <citation type="journal article" date="2013" name="PLoS ONE">
        <title>Poles Apart: Arctic and Antarctic Octadecabacter strains Share High Genome Plasticity and a New Type of Xanthorhodopsin.</title>
        <authorList>
            <person name="Vollmers J."/>
            <person name="Voget S."/>
            <person name="Dietrich S."/>
            <person name="Gollnow K."/>
            <person name="Smits M."/>
            <person name="Meyer K."/>
            <person name="Brinkhoff T."/>
            <person name="Simon M."/>
            <person name="Daniel R."/>
        </authorList>
    </citation>
    <scope>NUCLEOTIDE SEQUENCE [LARGE SCALE GENOMIC DNA]</scope>
    <source>
        <strain evidence="3 4">307</strain>
    </source>
</reference>
<organism evidence="3 4">
    <name type="scientific">Octadecabacter antarcticus 307</name>
    <dbReference type="NCBI Taxonomy" id="391626"/>
    <lineage>
        <taxon>Bacteria</taxon>
        <taxon>Pseudomonadati</taxon>
        <taxon>Pseudomonadota</taxon>
        <taxon>Alphaproteobacteria</taxon>
        <taxon>Rhodobacterales</taxon>
        <taxon>Roseobacteraceae</taxon>
        <taxon>Octadecabacter</taxon>
    </lineage>
</organism>
<dbReference type="KEGG" id="oat:OAN307_c33580"/>
<evidence type="ECO:0000313" key="3">
    <source>
        <dbReference type="EMBL" id="AGI68863.1"/>
    </source>
</evidence>
<dbReference type="InterPro" id="IPR036249">
    <property type="entry name" value="Thioredoxin-like_sf"/>
</dbReference>
<evidence type="ECO:0000259" key="2">
    <source>
        <dbReference type="PROSITE" id="PS50405"/>
    </source>
</evidence>
<evidence type="ECO:0000259" key="1">
    <source>
        <dbReference type="PROSITE" id="PS50404"/>
    </source>
</evidence>
<dbReference type="PANTHER" id="PTHR44051:SF8">
    <property type="entry name" value="GLUTATHIONE S-TRANSFERASE GSTA"/>
    <property type="match status" value="1"/>
</dbReference>
<dbReference type="PROSITE" id="PS50405">
    <property type="entry name" value="GST_CTER"/>
    <property type="match status" value="1"/>
</dbReference>
<proteinExistence type="predicted"/>
<dbReference type="SUPFAM" id="SSF47616">
    <property type="entry name" value="GST C-terminal domain-like"/>
    <property type="match status" value="1"/>
</dbReference>
<feature type="domain" description="GST C-terminal" evidence="2">
    <location>
        <begin position="83"/>
        <end position="201"/>
    </location>
</feature>
<protein>
    <submittedName>
        <fullName evidence="3">Putative glutathione S-transferase</fullName>
    </submittedName>
</protein>
<dbReference type="OrthoDB" id="7583243at2"/>
<keyword evidence="4" id="KW-1185">Reference proteome</keyword>
<dbReference type="SFLD" id="SFLDS00019">
    <property type="entry name" value="Glutathione_Transferase_(cytos"/>
    <property type="match status" value="1"/>
</dbReference>
<evidence type="ECO:0000313" key="4">
    <source>
        <dbReference type="Proteomes" id="UP000005307"/>
    </source>
</evidence>
<dbReference type="EMBL" id="CP003740">
    <property type="protein sequence ID" value="AGI68863.1"/>
    <property type="molecule type" value="Genomic_DNA"/>
</dbReference>
<dbReference type="Pfam" id="PF14497">
    <property type="entry name" value="GST_C_3"/>
    <property type="match status" value="1"/>
</dbReference>
<dbReference type="eggNOG" id="COG0625">
    <property type="taxonomic scope" value="Bacteria"/>
</dbReference>
<dbReference type="Gene3D" id="1.20.1050.10">
    <property type="match status" value="1"/>
</dbReference>
<dbReference type="CDD" id="cd03057">
    <property type="entry name" value="GST_N_Beta"/>
    <property type="match status" value="1"/>
</dbReference>
<dbReference type="HOGENOM" id="CLU_011226_6_4_5"/>
<dbReference type="SUPFAM" id="SSF52833">
    <property type="entry name" value="Thioredoxin-like"/>
    <property type="match status" value="1"/>
</dbReference>
<dbReference type="CDD" id="cd03188">
    <property type="entry name" value="GST_C_Beta"/>
    <property type="match status" value="1"/>
</dbReference>
<dbReference type="Proteomes" id="UP000005307">
    <property type="component" value="Chromosome"/>
</dbReference>
<accession>M9RAQ5</accession>
<feature type="domain" description="GST N-terminal" evidence="1">
    <location>
        <begin position="1"/>
        <end position="80"/>
    </location>
</feature>
<dbReference type="InterPro" id="IPR010987">
    <property type="entry name" value="Glutathione-S-Trfase_C-like"/>
</dbReference>
<dbReference type="PROSITE" id="PS50404">
    <property type="entry name" value="GST_NTER"/>
    <property type="match status" value="1"/>
</dbReference>
<dbReference type="Pfam" id="PF02798">
    <property type="entry name" value="GST_N"/>
    <property type="match status" value="1"/>
</dbReference>
<dbReference type="InterPro" id="IPR004046">
    <property type="entry name" value="GST_C"/>
</dbReference>
<dbReference type="SFLD" id="SFLDG01150">
    <property type="entry name" value="Main.1:_Beta-like"/>
    <property type="match status" value="1"/>
</dbReference>
<dbReference type="InterPro" id="IPR036282">
    <property type="entry name" value="Glutathione-S-Trfase_C_sf"/>
</dbReference>
<dbReference type="InterPro" id="IPR004045">
    <property type="entry name" value="Glutathione_S-Trfase_N"/>
</dbReference>
<dbReference type="GO" id="GO:0016740">
    <property type="term" value="F:transferase activity"/>
    <property type="evidence" value="ECO:0007669"/>
    <property type="project" value="UniProtKB-KW"/>
</dbReference>
<name>M9RAQ5_9RHOB</name>
<sequence length="201" mass="21586">MLTLFAAKGTVAVAPHIALEETGLAYEIKWISFANNDQRAPNYLAINPKGRVPALVVVHGVLTEAPAILDYIAEITGQLMPEDIFARAKVREMIGYLAATMHINHAHGVRGARWSDDAAAHASMVAKVPETMAASCAYVETCLPDAGWLVGDYTIADIHLYNVSRWLAGDGVEIADYPKLAAHFASMQARPAVAKVAVLHG</sequence>
<dbReference type="SFLD" id="SFLDG00358">
    <property type="entry name" value="Main_(cytGST)"/>
    <property type="match status" value="1"/>
</dbReference>
<dbReference type="Gene3D" id="3.40.30.10">
    <property type="entry name" value="Glutaredoxin"/>
    <property type="match status" value="1"/>
</dbReference>